<protein>
    <recommendedName>
        <fullName evidence="3">DUF1488 family protein</fullName>
    </recommendedName>
</protein>
<gene>
    <name evidence="1" type="ORF">SAMN05421853_102144</name>
</gene>
<proteinExistence type="predicted"/>
<evidence type="ECO:0000313" key="2">
    <source>
        <dbReference type="Proteomes" id="UP000243106"/>
    </source>
</evidence>
<dbReference type="AlphaFoldDB" id="A0A1I5W5Y1"/>
<dbReference type="RefSeq" id="WP_093009718.1">
    <property type="nucleotide sequence ID" value="NZ_FOXV01000002.1"/>
</dbReference>
<dbReference type="EMBL" id="FOXV01000002">
    <property type="protein sequence ID" value="SFQ15063.1"/>
    <property type="molecule type" value="Genomic_DNA"/>
</dbReference>
<sequence length="84" mass="9036">MSVVEVLGRDAGAEAYRVRAEGCVALVPEFLMESLRPGARPSHQDAYEWIAAHRRAIARAVAELSRGETPNAPFDVVTLTEGGS</sequence>
<name>A0A1I5W5Y1_9RHOB</name>
<evidence type="ECO:0000313" key="1">
    <source>
        <dbReference type="EMBL" id="SFQ15063.1"/>
    </source>
</evidence>
<dbReference type="Proteomes" id="UP000243106">
    <property type="component" value="Unassembled WGS sequence"/>
</dbReference>
<evidence type="ECO:0008006" key="3">
    <source>
        <dbReference type="Google" id="ProtNLM"/>
    </source>
</evidence>
<organism evidence="1 2">
    <name type="scientific">Roseivivax halotolerans</name>
    <dbReference type="NCBI Taxonomy" id="93684"/>
    <lineage>
        <taxon>Bacteria</taxon>
        <taxon>Pseudomonadati</taxon>
        <taxon>Pseudomonadota</taxon>
        <taxon>Alphaproteobacteria</taxon>
        <taxon>Rhodobacterales</taxon>
        <taxon>Roseobacteraceae</taxon>
        <taxon>Roseivivax</taxon>
    </lineage>
</organism>
<accession>A0A1I5W5Y1</accession>
<reference evidence="2" key="1">
    <citation type="submission" date="2016-10" db="EMBL/GenBank/DDBJ databases">
        <authorList>
            <person name="Varghese N."/>
            <person name="Submissions S."/>
        </authorList>
    </citation>
    <scope>NUCLEOTIDE SEQUENCE [LARGE SCALE GENOMIC DNA]</scope>
    <source>
        <strain evidence="2">JCM 10271</strain>
    </source>
</reference>
<dbReference type="STRING" id="93684.SAMN05421853_102144"/>
<keyword evidence="2" id="KW-1185">Reference proteome</keyword>